<evidence type="ECO:0000259" key="3">
    <source>
        <dbReference type="Pfam" id="PF25564"/>
    </source>
</evidence>
<dbReference type="EMBL" id="BAAAGF010000001">
    <property type="protein sequence ID" value="GAA0736829.1"/>
    <property type="molecule type" value="Genomic_DNA"/>
</dbReference>
<dbReference type="Gene3D" id="2.60.40.1170">
    <property type="entry name" value="Mu homology domain, subdomain B"/>
    <property type="match status" value="1"/>
</dbReference>
<dbReference type="InterPro" id="IPR047589">
    <property type="entry name" value="DUF11_rpt"/>
</dbReference>
<evidence type="ECO:0000259" key="2">
    <source>
        <dbReference type="Pfam" id="PF01345"/>
    </source>
</evidence>
<dbReference type="InterPro" id="IPR057693">
    <property type="entry name" value="DUF7933"/>
</dbReference>
<dbReference type="InterPro" id="IPR026341">
    <property type="entry name" value="T9SS_type_B"/>
</dbReference>
<feature type="domain" description="DUF11" evidence="2">
    <location>
        <begin position="918"/>
        <end position="1032"/>
    </location>
</feature>
<accession>A0ABP3UK78</accession>
<dbReference type="RefSeq" id="WP_343795207.1">
    <property type="nucleotide sequence ID" value="NZ_BAAAGF010000001.1"/>
</dbReference>
<dbReference type="PANTHER" id="PTHR34819:SF3">
    <property type="entry name" value="CELL SURFACE PROTEIN"/>
    <property type="match status" value="1"/>
</dbReference>
<keyword evidence="5" id="KW-1185">Reference proteome</keyword>
<proteinExistence type="predicted"/>
<gene>
    <name evidence="4" type="ORF">GCM10009431_03020</name>
</gene>
<evidence type="ECO:0000313" key="4">
    <source>
        <dbReference type="EMBL" id="GAA0736829.1"/>
    </source>
</evidence>
<dbReference type="InterPro" id="IPR051172">
    <property type="entry name" value="Chlamydia_OmcB"/>
</dbReference>
<dbReference type="Pfam" id="PF25564">
    <property type="entry name" value="DUF7933"/>
    <property type="match status" value="1"/>
</dbReference>
<keyword evidence="1" id="KW-0732">Signal</keyword>
<name>A0ABP3UK78_9FLAO</name>
<evidence type="ECO:0000256" key="1">
    <source>
        <dbReference type="SAM" id="SignalP"/>
    </source>
</evidence>
<dbReference type="NCBIfam" id="TIGR01451">
    <property type="entry name" value="B_ant_repeat"/>
    <property type="match status" value="1"/>
</dbReference>
<dbReference type="NCBIfam" id="TIGR04131">
    <property type="entry name" value="Bac_Flav_CTERM"/>
    <property type="match status" value="1"/>
</dbReference>
<feature type="domain" description="DUF7933" evidence="3">
    <location>
        <begin position="786"/>
        <end position="910"/>
    </location>
</feature>
<dbReference type="InterPro" id="IPR001434">
    <property type="entry name" value="OmcB-like_DUF11"/>
</dbReference>
<protein>
    <recommendedName>
        <fullName evidence="6">Repeat protein (TIGR01451 family)/gliding motility-associated-like protein</fullName>
    </recommendedName>
</protein>
<organism evidence="4 5">
    <name type="scientific">Gaetbulibacter jejuensis</name>
    <dbReference type="NCBI Taxonomy" id="584607"/>
    <lineage>
        <taxon>Bacteria</taxon>
        <taxon>Pseudomonadati</taxon>
        <taxon>Bacteroidota</taxon>
        <taxon>Flavobacteriia</taxon>
        <taxon>Flavobacteriales</taxon>
        <taxon>Flavobacteriaceae</taxon>
        <taxon>Gaetbulibacter</taxon>
    </lineage>
</organism>
<dbReference type="Pfam" id="PF13585">
    <property type="entry name" value="CHU_C"/>
    <property type="match status" value="1"/>
</dbReference>
<comment type="caution">
    <text evidence="4">The sequence shown here is derived from an EMBL/GenBank/DDBJ whole genome shotgun (WGS) entry which is preliminary data.</text>
</comment>
<sequence length="1129" mass="121268">MYKSVLSLVIFCLCFLKLSAQTTDLAVVVEAQNLSGTDVSQVQIYQEFQYIVTIINSGNAVSNATFSLNLNDDVVVNSYVSQNNLGGASDAENFNLELNNVLTGSVASLPNNSSVEIRINVNAPTDIGGIAFDALVSPPSGTTDTNTSNNQSIISIDVIDIPIDFSVIYSQISPAEGTGISAWNDTVTYEFTITNNSSVSYPLYGITGFMTLQSPFEYGQPVVQLQSIECVGSTNGTECPDLSTVNGTLTVVNTTSAIFSYGTPHVFTSGGSITFQVVYQFLQPSCAFDPQQIIVDSYINIELNHVNESSDSSNLVQTNLLTAELCNVTDICIDTIQTNPDVSTIVDWGEEVTFETTVCNNGPLDAPIVFFLQNLSTTVTWDIISITCIGTTGDVTCDDFTITDMDTLWASDTFTMPVGATITIETTVIFLEPECSTSTQNTLAHVRSGTNIMQSQLFDSNIENSAQSDFVTLPPTASCPASDIQVIKTQIAPELPEGGDINNTTDWGPITYEITVTNAGDVDTFIELSDYMTLAGSIPVSASLLSVECVSTTGTAECFTITNANIDVVFDGEPEDGEFDEFWGITVEDNWELPAQSSVTFQATVNWQPGCSSAAIPVINNVTANHIGDDIIDASPSNNSSQVTSYLAPCVDLIVQTFPEFTQVTVNQPFDWIIDISNSTTSSNATNIFFEDILDTNFTVVGTPTCSVTAGTATCMSGFSVTGNTISGVIPNMESGSTVRIRIPVTAPSFGGAFNNTAEATPDIAENNELTPETNISISNVQVIAPTLTKAFDPDTIFEGQESTLTFTVYNIASNPSQTNISFTDNLPAGVVLSGEAYWVEDNGCTSTFTGTIGDTFVGVTNLTFPEGVASCTFAVSVTSSSIGTHINDSSNFSDQNNIDTSQTYAELTVLQDTTDVDIEILKSVSPEEVSIGEEVIFTITASNLGQTTATLIEVIDNLPSGYEYISSTVSEGVFDASSFTWSIASLTSGQLETLTITARVLSSENLLNIALLGTVNETDRDDTNNSDNAEVAVNNCLEIPQGISPNNDSSNDFLVIPCIEDYPENRIKIFNRLGVQIYQSDNYRNNWDGKPNMGFPETSSLLPVGTYYYILEIPELQKPIMGWLYLNY</sequence>
<feature type="chain" id="PRO_5045594841" description="Repeat protein (TIGR01451 family)/gliding motility-associated-like protein" evidence="1">
    <location>
        <begin position="23"/>
        <end position="1129"/>
    </location>
</feature>
<dbReference type="Pfam" id="PF01345">
    <property type="entry name" value="DUF11"/>
    <property type="match status" value="1"/>
</dbReference>
<evidence type="ECO:0008006" key="6">
    <source>
        <dbReference type="Google" id="ProtNLM"/>
    </source>
</evidence>
<reference evidence="5" key="1">
    <citation type="journal article" date="2019" name="Int. J. Syst. Evol. Microbiol.">
        <title>The Global Catalogue of Microorganisms (GCM) 10K type strain sequencing project: providing services to taxonomists for standard genome sequencing and annotation.</title>
        <authorList>
            <consortium name="The Broad Institute Genomics Platform"/>
            <consortium name="The Broad Institute Genome Sequencing Center for Infectious Disease"/>
            <person name="Wu L."/>
            <person name="Ma J."/>
        </authorList>
    </citation>
    <scope>NUCLEOTIDE SEQUENCE [LARGE SCALE GENOMIC DNA]</scope>
    <source>
        <strain evidence="5">JCM 15976</strain>
    </source>
</reference>
<dbReference type="PANTHER" id="PTHR34819">
    <property type="entry name" value="LARGE CYSTEINE-RICH PERIPLASMIC PROTEIN OMCB"/>
    <property type="match status" value="1"/>
</dbReference>
<evidence type="ECO:0000313" key="5">
    <source>
        <dbReference type="Proteomes" id="UP001500736"/>
    </source>
</evidence>
<feature type="signal peptide" evidence="1">
    <location>
        <begin position="1"/>
        <end position="22"/>
    </location>
</feature>
<dbReference type="Proteomes" id="UP001500736">
    <property type="component" value="Unassembled WGS sequence"/>
</dbReference>